<dbReference type="RefSeq" id="WP_270684241.1">
    <property type="nucleotide sequence ID" value="NZ_JAQFWQ010000011.1"/>
</dbReference>
<evidence type="ECO:0000256" key="3">
    <source>
        <dbReference type="ARBA" id="ARBA00022475"/>
    </source>
</evidence>
<protein>
    <recommendedName>
        <fullName evidence="7">TVP38/TMEM64 family membrane protein</fullName>
    </recommendedName>
</protein>
<feature type="transmembrane region" description="Helical" evidence="7">
    <location>
        <begin position="132"/>
        <end position="151"/>
    </location>
</feature>
<evidence type="ECO:0000256" key="8">
    <source>
        <dbReference type="SAM" id="MobiDB-lite"/>
    </source>
</evidence>
<dbReference type="Proteomes" id="UP001527866">
    <property type="component" value="Unassembled WGS sequence"/>
</dbReference>
<feature type="transmembrane region" description="Helical" evidence="7">
    <location>
        <begin position="47"/>
        <end position="67"/>
    </location>
</feature>
<keyword evidence="4 7" id="KW-0812">Transmembrane</keyword>
<dbReference type="EMBL" id="JAQFWQ010000011">
    <property type="protein sequence ID" value="MDA2810228.1"/>
    <property type="molecule type" value="Genomic_DNA"/>
</dbReference>
<dbReference type="InterPro" id="IPR015414">
    <property type="entry name" value="TMEM64"/>
</dbReference>
<dbReference type="Pfam" id="PF09335">
    <property type="entry name" value="VTT_dom"/>
    <property type="match status" value="1"/>
</dbReference>
<keyword evidence="11" id="KW-1185">Reference proteome</keyword>
<comment type="subcellular location">
    <subcellularLocation>
        <location evidence="1 7">Cell membrane</location>
        <topology evidence="1 7">Multi-pass membrane protein</topology>
    </subcellularLocation>
</comment>
<dbReference type="PANTHER" id="PTHR12677:SF59">
    <property type="entry name" value="GOLGI APPARATUS MEMBRANE PROTEIN TVP38-RELATED"/>
    <property type="match status" value="1"/>
</dbReference>
<keyword evidence="6 7" id="KW-0472">Membrane</keyword>
<evidence type="ECO:0000256" key="5">
    <source>
        <dbReference type="ARBA" id="ARBA00022989"/>
    </source>
</evidence>
<evidence type="ECO:0000256" key="7">
    <source>
        <dbReference type="RuleBase" id="RU366058"/>
    </source>
</evidence>
<gene>
    <name evidence="10" type="ORF">O4J56_06215</name>
</gene>
<accession>A0ABT4TZU6</accession>
<feature type="transmembrane region" description="Helical" evidence="7">
    <location>
        <begin position="79"/>
        <end position="103"/>
    </location>
</feature>
<feature type="region of interest" description="Disordered" evidence="8">
    <location>
        <begin position="223"/>
        <end position="245"/>
    </location>
</feature>
<proteinExistence type="inferred from homology"/>
<feature type="compositionally biased region" description="Low complexity" evidence="8">
    <location>
        <begin position="232"/>
        <end position="245"/>
    </location>
</feature>
<sequence>MNEGRPVGGRRSAARRAVLFVLLTAALLVAGTQLPGLGEMRAAVEAAGPAAPLVVLGLYLVAALLLVPRPLLHAATGALLGPAAGFAVASAGAVTVALAQFWIARVMLRGAVHAWVPLAVRDRLDRAVARHGLFAVLYLRLMPIAPFSAINHGLGATAMGVRTFVVGTAVGCMPYTAALVVLGGSAADPLSPEFLAAGAATALLVASGHTAVVLMRRAERARAAERGGDGTGAPEGTAPAAAGRD</sequence>
<evidence type="ECO:0000256" key="4">
    <source>
        <dbReference type="ARBA" id="ARBA00022692"/>
    </source>
</evidence>
<keyword evidence="5 7" id="KW-1133">Transmembrane helix</keyword>
<dbReference type="InterPro" id="IPR032816">
    <property type="entry name" value="VTT_dom"/>
</dbReference>
<dbReference type="PANTHER" id="PTHR12677">
    <property type="entry name" value="GOLGI APPARATUS MEMBRANE PROTEIN TVP38-RELATED"/>
    <property type="match status" value="1"/>
</dbReference>
<evidence type="ECO:0000259" key="9">
    <source>
        <dbReference type="Pfam" id="PF09335"/>
    </source>
</evidence>
<organism evidence="10 11">
    <name type="scientific">Nocardiopsis endophytica</name>
    <dbReference type="NCBI Taxonomy" id="3018445"/>
    <lineage>
        <taxon>Bacteria</taxon>
        <taxon>Bacillati</taxon>
        <taxon>Actinomycetota</taxon>
        <taxon>Actinomycetes</taxon>
        <taxon>Streptosporangiales</taxon>
        <taxon>Nocardiopsidaceae</taxon>
        <taxon>Nocardiopsis</taxon>
    </lineage>
</organism>
<feature type="transmembrane region" description="Helical" evidence="7">
    <location>
        <begin position="194"/>
        <end position="214"/>
    </location>
</feature>
<feature type="domain" description="VTT" evidence="9">
    <location>
        <begin position="67"/>
        <end position="183"/>
    </location>
</feature>
<evidence type="ECO:0000256" key="2">
    <source>
        <dbReference type="ARBA" id="ARBA00008640"/>
    </source>
</evidence>
<comment type="similarity">
    <text evidence="2 7">Belongs to the TVP38/TMEM64 family.</text>
</comment>
<evidence type="ECO:0000313" key="10">
    <source>
        <dbReference type="EMBL" id="MDA2810228.1"/>
    </source>
</evidence>
<name>A0ABT4TZU6_9ACTN</name>
<evidence type="ECO:0000256" key="6">
    <source>
        <dbReference type="ARBA" id="ARBA00023136"/>
    </source>
</evidence>
<keyword evidence="3 7" id="KW-1003">Cell membrane</keyword>
<evidence type="ECO:0000313" key="11">
    <source>
        <dbReference type="Proteomes" id="UP001527866"/>
    </source>
</evidence>
<feature type="transmembrane region" description="Helical" evidence="7">
    <location>
        <begin position="163"/>
        <end position="182"/>
    </location>
</feature>
<reference evidence="10 11" key="1">
    <citation type="submission" date="2023-01" db="EMBL/GenBank/DDBJ databases">
        <title>Draft genome sequence of Nocardiopsis sp. RSe5-2 isolated from halophytes.</title>
        <authorList>
            <person name="Duangmal K."/>
            <person name="Chantavorakit T."/>
        </authorList>
    </citation>
    <scope>NUCLEOTIDE SEQUENCE [LARGE SCALE GENOMIC DNA]</scope>
    <source>
        <strain evidence="10 11">RSe5-2</strain>
    </source>
</reference>
<comment type="caution">
    <text evidence="10">The sequence shown here is derived from an EMBL/GenBank/DDBJ whole genome shotgun (WGS) entry which is preliminary data.</text>
</comment>
<evidence type="ECO:0000256" key="1">
    <source>
        <dbReference type="ARBA" id="ARBA00004651"/>
    </source>
</evidence>